<evidence type="ECO:0008006" key="3">
    <source>
        <dbReference type="Google" id="ProtNLM"/>
    </source>
</evidence>
<dbReference type="EMBL" id="DVOJ01000010">
    <property type="protein sequence ID" value="HIV01500.1"/>
    <property type="molecule type" value="Genomic_DNA"/>
</dbReference>
<evidence type="ECO:0000313" key="2">
    <source>
        <dbReference type="Proteomes" id="UP000886861"/>
    </source>
</evidence>
<dbReference type="CDD" id="cd00081">
    <property type="entry name" value="Hint"/>
    <property type="match status" value="1"/>
</dbReference>
<dbReference type="InterPro" id="IPR036844">
    <property type="entry name" value="Hint_dom_sf"/>
</dbReference>
<dbReference type="GO" id="GO:0016539">
    <property type="term" value="P:intein-mediated protein splicing"/>
    <property type="evidence" value="ECO:0007669"/>
    <property type="project" value="InterPro"/>
</dbReference>
<sequence length="171" mass="19799">MQESKQAKEIILTKNPPNYSLTGECKITLANGKKRRLDKIKVGDMVLGVDKETNKVVPCKVIKSDTLEDIKTYGSFNKYTFSDGQFIKIVADHKFYNTDKKVFEFINSCNTRDRFLKEDGSIVKLIEKKFYNRCVHHFEIDTTLHNYFANGFLVGTNDVNNFDFNKIDYKA</sequence>
<organism evidence="1 2">
    <name type="scientific">Candidatus Caccopulliclostridium gallistercoris</name>
    <dbReference type="NCBI Taxonomy" id="2840719"/>
    <lineage>
        <taxon>Bacteria</taxon>
        <taxon>Bacillati</taxon>
        <taxon>Bacillota</taxon>
        <taxon>Clostridia</taxon>
        <taxon>Candidatus Caccopulliclostridium</taxon>
    </lineage>
</organism>
<dbReference type="PROSITE" id="PS50817">
    <property type="entry name" value="INTEIN_N_TER"/>
    <property type="match status" value="1"/>
</dbReference>
<dbReference type="InterPro" id="IPR006141">
    <property type="entry name" value="Intein_N"/>
</dbReference>
<proteinExistence type="predicted"/>
<accession>A0A9D1NEC7</accession>
<name>A0A9D1NEC7_9FIRM</name>
<comment type="caution">
    <text evidence="1">The sequence shown here is derived from an EMBL/GenBank/DDBJ whole genome shotgun (WGS) entry which is preliminary data.</text>
</comment>
<protein>
    <recommendedName>
        <fullName evidence="3">Hint domain-containing protein</fullName>
    </recommendedName>
</protein>
<reference evidence="1" key="2">
    <citation type="journal article" date="2021" name="PeerJ">
        <title>Extensive microbial diversity within the chicken gut microbiome revealed by metagenomics and culture.</title>
        <authorList>
            <person name="Gilroy R."/>
            <person name="Ravi A."/>
            <person name="Getino M."/>
            <person name="Pursley I."/>
            <person name="Horton D.L."/>
            <person name="Alikhan N.F."/>
            <person name="Baker D."/>
            <person name="Gharbi K."/>
            <person name="Hall N."/>
            <person name="Watson M."/>
            <person name="Adriaenssens E.M."/>
            <person name="Foster-Nyarko E."/>
            <person name="Jarju S."/>
            <person name="Secka A."/>
            <person name="Antonio M."/>
            <person name="Oren A."/>
            <person name="Chaudhuri R.R."/>
            <person name="La Ragione R."/>
            <person name="Hildebrand F."/>
            <person name="Pallen M.J."/>
        </authorList>
    </citation>
    <scope>NUCLEOTIDE SEQUENCE</scope>
    <source>
        <strain evidence="1">CHK186-9395</strain>
    </source>
</reference>
<reference evidence="1" key="1">
    <citation type="submission" date="2020-10" db="EMBL/GenBank/DDBJ databases">
        <authorList>
            <person name="Gilroy R."/>
        </authorList>
    </citation>
    <scope>NUCLEOTIDE SEQUENCE</scope>
    <source>
        <strain evidence="1">CHK186-9395</strain>
    </source>
</reference>
<dbReference type="Proteomes" id="UP000886861">
    <property type="component" value="Unassembled WGS sequence"/>
</dbReference>
<gene>
    <name evidence="1" type="ORF">IAA62_02985</name>
</gene>
<dbReference type="Gene3D" id="2.170.16.10">
    <property type="entry name" value="Hedgehog/Intein (Hint) domain"/>
    <property type="match status" value="1"/>
</dbReference>
<dbReference type="SUPFAM" id="SSF51294">
    <property type="entry name" value="Hedgehog/intein (Hint) domain"/>
    <property type="match status" value="1"/>
</dbReference>
<dbReference type="AlphaFoldDB" id="A0A9D1NEC7"/>
<evidence type="ECO:0000313" key="1">
    <source>
        <dbReference type="EMBL" id="HIV01500.1"/>
    </source>
</evidence>